<gene>
    <name evidence="1" type="ORF">FWK35_00017699</name>
</gene>
<sequence length="62" mass="7219">MCGQQEPEWTREGLLNYTELILGYNKENIREVSRPTLPLLTHIWPLKHKPPFSPKTGNYILG</sequence>
<dbReference type="EMBL" id="VUJU01003873">
    <property type="protein sequence ID" value="KAF0756381.1"/>
    <property type="molecule type" value="Genomic_DNA"/>
</dbReference>
<proteinExistence type="predicted"/>
<accession>A0A6G0YIL1</accession>
<keyword evidence="2" id="KW-1185">Reference proteome</keyword>
<evidence type="ECO:0000313" key="1">
    <source>
        <dbReference type="EMBL" id="KAF0756381.1"/>
    </source>
</evidence>
<organism evidence="1 2">
    <name type="scientific">Aphis craccivora</name>
    <name type="common">Cowpea aphid</name>
    <dbReference type="NCBI Taxonomy" id="307492"/>
    <lineage>
        <taxon>Eukaryota</taxon>
        <taxon>Metazoa</taxon>
        <taxon>Ecdysozoa</taxon>
        <taxon>Arthropoda</taxon>
        <taxon>Hexapoda</taxon>
        <taxon>Insecta</taxon>
        <taxon>Pterygota</taxon>
        <taxon>Neoptera</taxon>
        <taxon>Paraneoptera</taxon>
        <taxon>Hemiptera</taxon>
        <taxon>Sternorrhyncha</taxon>
        <taxon>Aphidomorpha</taxon>
        <taxon>Aphidoidea</taxon>
        <taxon>Aphididae</taxon>
        <taxon>Aphidini</taxon>
        <taxon>Aphis</taxon>
        <taxon>Aphis</taxon>
    </lineage>
</organism>
<dbReference type="Proteomes" id="UP000478052">
    <property type="component" value="Unassembled WGS sequence"/>
</dbReference>
<protein>
    <submittedName>
        <fullName evidence="1">Uncharacterized protein</fullName>
    </submittedName>
</protein>
<evidence type="ECO:0000313" key="2">
    <source>
        <dbReference type="Proteomes" id="UP000478052"/>
    </source>
</evidence>
<dbReference type="AlphaFoldDB" id="A0A6G0YIL1"/>
<name>A0A6G0YIL1_APHCR</name>
<reference evidence="1 2" key="1">
    <citation type="submission" date="2019-08" db="EMBL/GenBank/DDBJ databases">
        <title>Whole genome of Aphis craccivora.</title>
        <authorList>
            <person name="Voronova N.V."/>
            <person name="Shulinski R.S."/>
            <person name="Bandarenka Y.V."/>
            <person name="Zhorov D.G."/>
            <person name="Warner D."/>
        </authorList>
    </citation>
    <scope>NUCLEOTIDE SEQUENCE [LARGE SCALE GENOMIC DNA]</scope>
    <source>
        <strain evidence="1">180601</strain>
        <tissue evidence="1">Whole Body</tissue>
    </source>
</reference>
<comment type="caution">
    <text evidence="1">The sequence shown here is derived from an EMBL/GenBank/DDBJ whole genome shotgun (WGS) entry which is preliminary data.</text>
</comment>